<dbReference type="PANTHER" id="PTHR21301:SF10">
    <property type="entry name" value="REVERSE TRANSCRIPTASE DOMAIN-CONTAINING PROTEIN"/>
    <property type="match status" value="1"/>
</dbReference>
<protein>
    <submittedName>
        <fullName evidence="1">Uncharacterized protein</fullName>
    </submittedName>
</protein>
<dbReference type="AlphaFoldDB" id="A0A6S7I389"/>
<proteinExistence type="predicted"/>
<dbReference type="PANTHER" id="PTHR21301">
    <property type="entry name" value="REVERSE TRANSCRIPTASE"/>
    <property type="match status" value="1"/>
</dbReference>
<keyword evidence="2" id="KW-1185">Reference proteome</keyword>
<dbReference type="OrthoDB" id="5989551at2759"/>
<evidence type="ECO:0000313" key="1">
    <source>
        <dbReference type="EMBL" id="CAB4012864.1"/>
    </source>
</evidence>
<comment type="caution">
    <text evidence="1">The sequence shown here is derived from an EMBL/GenBank/DDBJ whole genome shotgun (WGS) entry which is preliminary data.</text>
</comment>
<reference evidence="1" key="1">
    <citation type="submission" date="2020-04" db="EMBL/GenBank/DDBJ databases">
        <authorList>
            <person name="Alioto T."/>
            <person name="Alioto T."/>
            <person name="Gomez Garrido J."/>
        </authorList>
    </citation>
    <scope>NUCLEOTIDE SEQUENCE</scope>
    <source>
        <strain evidence="1">A484AB</strain>
    </source>
</reference>
<dbReference type="Proteomes" id="UP001152795">
    <property type="component" value="Unassembled WGS sequence"/>
</dbReference>
<sequence length="164" mass="18832">MDTLVNDGNTYKKLKNDPSKKLQHNLNKKLWPLHLANIIKKPLYSKLCCSVAQAPKLYGLPKIHKENTPMRPIVSFCSSPTYELSKYLARILKPLIERSEHRLVNSADFMTKIQVETISATHELVTFDVKSLFTSISLKLAIECMEESLANYDDELPIRKEERS</sequence>
<name>A0A6S7I389_PARCT</name>
<dbReference type="EMBL" id="CACRXK020007665">
    <property type="protein sequence ID" value="CAB4012864.1"/>
    <property type="molecule type" value="Genomic_DNA"/>
</dbReference>
<evidence type="ECO:0000313" key="2">
    <source>
        <dbReference type="Proteomes" id="UP001152795"/>
    </source>
</evidence>
<accession>A0A6S7I389</accession>
<gene>
    <name evidence="1" type="ORF">PACLA_8A014135</name>
</gene>
<organism evidence="1 2">
    <name type="scientific">Paramuricea clavata</name>
    <name type="common">Red gorgonian</name>
    <name type="synonym">Violescent sea-whip</name>
    <dbReference type="NCBI Taxonomy" id="317549"/>
    <lineage>
        <taxon>Eukaryota</taxon>
        <taxon>Metazoa</taxon>
        <taxon>Cnidaria</taxon>
        <taxon>Anthozoa</taxon>
        <taxon>Octocorallia</taxon>
        <taxon>Malacalcyonacea</taxon>
        <taxon>Plexauridae</taxon>
        <taxon>Paramuricea</taxon>
    </lineage>
</organism>